<evidence type="ECO:0000313" key="2">
    <source>
        <dbReference type="Proteomes" id="UP000798662"/>
    </source>
</evidence>
<protein>
    <submittedName>
        <fullName evidence="1">Uncharacterized protein</fullName>
    </submittedName>
</protein>
<comment type="caution">
    <text evidence="1">The sequence shown here is derived from an EMBL/GenBank/DDBJ whole genome shotgun (WGS) entry which is preliminary data.</text>
</comment>
<name>A0ACC3C0P4_PYRYE</name>
<evidence type="ECO:0000313" key="1">
    <source>
        <dbReference type="EMBL" id="KAK1863555.1"/>
    </source>
</evidence>
<proteinExistence type="predicted"/>
<organism evidence="1 2">
    <name type="scientific">Pyropia yezoensis</name>
    <name type="common">Susabi-nori</name>
    <name type="synonym">Porphyra yezoensis</name>
    <dbReference type="NCBI Taxonomy" id="2788"/>
    <lineage>
        <taxon>Eukaryota</taxon>
        <taxon>Rhodophyta</taxon>
        <taxon>Bangiophyceae</taxon>
        <taxon>Bangiales</taxon>
        <taxon>Bangiaceae</taxon>
        <taxon>Pyropia</taxon>
    </lineage>
</organism>
<sequence>MAFIPAAPFSLFSCPSGPSRLMTSPPSRPGMAPSPSRRRVVTPAADTTSATPSMTLAAVGRPPAAASSPDSNSGPHASSSVGTASAPAEVVVPITSFDEYMDMLTASAERVAVLKFYAPWCRSCRAIAPKVARLAHEFPEIIFYEIDYEANKELCWRLGVKNLPTFHFYSGAAGRVEDFNAGPARAHIIREKVVEYALGSCAMPTAEADDASNADAVAEVAAPSAAVATEVAQPAVAVSGWGAPAVAGGSSSPAAKPSGWGS</sequence>
<dbReference type="Proteomes" id="UP000798662">
    <property type="component" value="Chromosome 2"/>
</dbReference>
<accession>A0ACC3C0P4</accession>
<reference evidence="1" key="1">
    <citation type="submission" date="2019-11" db="EMBL/GenBank/DDBJ databases">
        <title>Nori genome reveals adaptations in red seaweeds to the harsh intertidal environment.</title>
        <authorList>
            <person name="Wang D."/>
            <person name="Mao Y."/>
        </authorList>
    </citation>
    <scope>NUCLEOTIDE SEQUENCE</scope>
    <source>
        <tissue evidence="1">Gametophyte</tissue>
    </source>
</reference>
<gene>
    <name evidence="1" type="ORF">I4F81_006109</name>
</gene>
<keyword evidence="2" id="KW-1185">Reference proteome</keyword>
<dbReference type="EMBL" id="CM020619">
    <property type="protein sequence ID" value="KAK1863555.1"/>
    <property type="molecule type" value="Genomic_DNA"/>
</dbReference>